<dbReference type="EMBL" id="WMLF01000060">
    <property type="protein sequence ID" value="MBB1243224.1"/>
    <property type="molecule type" value="Genomic_DNA"/>
</dbReference>
<dbReference type="Proteomes" id="UP000766698">
    <property type="component" value="Unassembled WGS sequence"/>
</dbReference>
<protein>
    <submittedName>
        <fullName evidence="1">Uncharacterized protein</fullName>
    </submittedName>
</protein>
<accession>A0ABR6EFH3</accession>
<evidence type="ECO:0000313" key="1">
    <source>
        <dbReference type="EMBL" id="MBB1243224.1"/>
    </source>
</evidence>
<evidence type="ECO:0000313" key="2">
    <source>
        <dbReference type="Proteomes" id="UP000766698"/>
    </source>
</evidence>
<reference evidence="2" key="1">
    <citation type="journal article" date="2020" name="Syst. Appl. Microbiol.">
        <title>Streptomyces alkaliterrae sp. nov., isolated from an alkaline soil, and emended descriptions of Streptomyces alkaliphilus, Streptomyces calidiresistens and Streptomyces durbertensis.</title>
        <authorList>
            <person name="Swiecimska M."/>
            <person name="Golinska P."/>
            <person name="Nouioui I."/>
            <person name="Wypij M."/>
            <person name="Rai M."/>
            <person name="Sangal V."/>
            <person name="Goodfellow M."/>
        </authorList>
    </citation>
    <scope>NUCLEOTIDE SEQUENCE [LARGE SCALE GENOMIC DNA]</scope>
    <source>
        <strain evidence="2">DSM 104538</strain>
    </source>
</reference>
<keyword evidence="2" id="KW-1185">Reference proteome</keyword>
<comment type="caution">
    <text evidence="1">The sequence shown here is derived from an EMBL/GenBank/DDBJ whole genome shotgun (WGS) entry which is preliminary data.</text>
</comment>
<name>A0ABR6EFH3_9ACTN</name>
<sequence length="90" mass="9227">MPHSALRRGAAARGRVLATELARRAHVLESPGRPCPPLPEADDFAVGDQLAVTGHDLAEALRGAPADQLAAALALLDAAEAEITASTRIG</sequence>
<gene>
    <name evidence="1" type="ORF">GL263_06545</name>
</gene>
<proteinExistence type="predicted"/>
<organism evidence="1 2">
    <name type="scientific">Streptomyces durbertensis</name>
    <dbReference type="NCBI Taxonomy" id="2448886"/>
    <lineage>
        <taxon>Bacteria</taxon>
        <taxon>Bacillati</taxon>
        <taxon>Actinomycetota</taxon>
        <taxon>Actinomycetes</taxon>
        <taxon>Kitasatosporales</taxon>
        <taxon>Streptomycetaceae</taxon>
        <taxon>Streptomyces</taxon>
    </lineage>
</organism>